<evidence type="ECO:0000313" key="2">
    <source>
        <dbReference type="Proteomes" id="UP001057402"/>
    </source>
</evidence>
<keyword evidence="2" id="KW-1185">Reference proteome</keyword>
<protein>
    <submittedName>
        <fullName evidence="1">Uncharacterized protein</fullName>
    </submittedName>
</protein>
<comment type="caution">
    <text evidence="1">The sequence shown here is derived from an EMBL/GenBank/DDBJ whole genome shotgun (WGS) entry which is preliminary data.</text>
</comment>
<dbReference type="EMBL" id="CM042883">
    <property type="protein sequence ID" value="KAI4377090.1"/>
    <property type="molecule type" value="Genomic_DNA"/>
</dbReference>
<reference evidence="2" key="1">
    <citation type="journal article" date="2023" name="Front. Plant Sci.">
        <title>Chromosomal-level genome assembly of Melastoma candidum provides insights into trichome evolution.</title>
        <authorList>
            <person name="Zhong Y."/>
            <person name="Wu W."/>
            <person name="Sun C."/>
            <person name="Zou P."/>
            <person name="Liu Y."/>
            <person name="Dai S."/>
            <person name="Zhou R."/>
        </authorList>
    </citation>
    <scope>NUCLEOTIDE SEQUENCE [LARGE SCALE GENOMIC DNA]</scope>
</reference>
<gene>
    <name evidence="1" type="ORF">MLD38_014776</name>
</gene>
<organism evidence="1 2">
    <name type="scientific">Melastoma candidum</name>
    <dbReference type="NCBI Taxonomy" id="119954"/>
    <lineage>
        <taxon>Eukaryota</taxon>
        <taxon>Viridiplantae</taxon>
        <taxon>Streptophyta</taxon>
        <taxon>Embryophyta</taxon>
        <taxon>Tracheophyta</taxon>
        <taxon>Spermatophyta</taxon>
        <taxon>Magnoliopsida</taxon>
        <taxon>eudicotyledons</taxon>
        <taxon>Gunneridae</taxon>
        <taxon>Pentapetalae</taxon>
        <taxon>rosids</taxon>
        <taxon>malvids</taxon>
        <taxon>Myrtales</taxon>
        <taxon>Melastomataceae</taxon>
        <taxon>Melastomatoideae</taxon>
        <taxon>Melastomateae</taxon>
        <taxon>Melastoma</taxon>
    </lineage>
</organism>
<evidence type="ECO:0000313" key="1">
    <source>
        <dbReference type="EMBL" id="KAI4377090.1"/>
    </source>
</evidence>
<sequence length="414" mass="47018">MILFGLWFLVSLLLLDFQYVEAQPQSPGVVSSQDASNFQPGVGILMGALSITFLLVCVLLVYTRFCLNDGSSSVSLGTNFHGSRSWSPGIEKSVIESLPFFRFSSLKGSKEGLECSVCLSEFEDVEILRLLPQCKHAFHVGCIDRWLEGHANCPLCRQRLDPEDPRIFTYSSSMRFLLRNYSQSIARGDAGVGTDHQPYIQREVDVPRFGFRSSFRRLFRGNDADECDSVGSGHKVHHTQRPKDFHRFNHRIIVPQVIFNNRWSDLCSSDLVFLNSEMMNSKSSGKLFNPQSGAQHSRKPGEPMGEDHVITIREEMELKRSLERKIVLSSETSPASGSDHGKLLRKDEKRTMSEITAVSRFSANEDECDVTKSDRTRRLWLPIARRTVQWFASRENKSESEEPQHQFSENTTNV</sequence>
<proteinExistence type="predicted"/>
<dbReference type="Proteomes" id="UP001057402">
    <property type="component" value="Chromosome 4"/>
</dbReference>
<name>A0ACB9REF6_9MYRT</name>
<accession>A0ACB9REF6</accession>